<dbReference type="OrthoDB" id="10262769at2759"/>
<evidence type="ECO:0000313" key="3">
    <source>
        <dbReference type="Proteomes" id="UP000639772"/>
    </source>
</evidence>
<feature type="non-terminal residue" evidence="2">
    <location>
        <position position="342"/>
    </location>
</feature>
<feature type="compositionally biased region" description="Acidic residues" evidence="1">
    <location>
        <begin position="191"/>
        <end position="205"/>
    </location>
</feature>
<comment type="caution">
    <text evidence="2">The sequence shown here is derived from an EMBL/GenBank/DDBJ whole genome shotgun (WGS) entry which is preliminary data.</text>
</comment>
<dbReference type="Proteomes" id="UP000639772">
    <property type="component" value="Chromosome 7"/>
</dbReference>
<dbReference type="InterPro" id="IPR037912">
    <property type="entry name" value="MCRS1"/>
</dbReference>
<dbReference type="GO" id="GO:0044545">
    <property type="term" value="C:NSL complex"/>
    <property type="evidence" value="ECO:0007669"/>
    <property type="project" value="TreeGrafter"/>
</dbReference>
<feature type="region of interest" description="Disordered" evidence="1">
    <location>
        <begin position="183"/>
        <end position="206"/>
    </location>
</feature>
<gene>
    <name evidence="2" type="ORF">HPP92_015192</name>
</gene>
<dbReference type="PANTHER" id="PTHR13233:SF0">
    <property type="entry name" value="MICROSPHERULE PROTEIN 1"/>
    <property type="match status" value="1"/>
</dbReference>
<dbReference type="EMBL" id="JADCNM010000007">
    <property type="protein sequence ID" value="KAG0475506.1"/>
    <property type="molecule type" value="Genomic_DNA"/>
</dbReference>
<dbReference type="GO" id="GO:0002151">
    <property type="term" value="F:G-quadruplex RNA binding"/>
    <property type="evidence" value="ECO:0007669"/>
    <property type="project" value="InterPro"/>
</dbReference>
<evidence type="ECO:0000256" key="1">
    <source>
        <dbReference type="SAM" id="MobiDB-lite"/>
    </source>
</evidence>
<sequence length="342" mass="37119">MSSSSRASPDALMEKLTICVLNTEDLDVPCNDDVSFPAKLFQTFATTNVRQNVSSTVTNDGKAAPGNSTKLPPNMTNFKAGQSMVPKVGLLQSTTDGILDPMSAERDLTSGAFGNSNVGDDDANLIPPAVSSHSASDPTLKQEATVVGSKSCTLYASAKELKERSCNANVHAITSSQLGYIDPLPTMSVSDQEEQPSDNDDDDEAPSFSDIEAMILDMDLGPYDMECSLFTKEEFHFVNSKEVPVKKRINLCTSALIEIKDMRFIFEPSLKSSVGSKNTTSSSWIFRRGLGNVPPYPPAATATFGDVDRGKRTVSNKESRCPSSDINLSVVRRYREVVQRKF</sequence>
<proteinExistence type="predicted"/>
<dbReference type="GO" id="GO:0071339">
    <property type="term" value="C:MLL1 complex"/>
    <property type="evidence" value="ECO:0007669"/>
    <property type="project" value="InterPro"/>
</dbReference>
<accession>A0A835QLE4</accession>
<dbReference type="PANTHER" id="PTHR13233">
    <property type="entry name" value="MICROSPHERULE PROTEIN 1"/>
    <property type="match status" value="1"/>
</dbReference>
<protein>
    <submittedName>
        <fullName evidence="2">Uncharacterized protein</fullName>
    </submittedName>
</protein>
<dbReference type="AlphaFoldDB" id="A0A835QLE4"/>
<reference evidence="2 3" key="1">
    <citation type="journal article" date="2020" name="Nat. Food">
        <title>A phased Vanilla planifolia genome enables genetic improvement of flavour and production.</title>
        <authorList>
            <person name="Hasing T."/>
            <person name="Tang H."/>
            <person name="Brym M."/>
            <person name="Khazi F."/>
            <person name="Huang T."/>
            <person name="Chambers A.H."/>
        </authorList>
    </citation>
    <scope>NUCLEOTIDE SEQUENCE [LARGE SCALE GENOMIC DNA]</scope>
    <source>
        <tissue evidence="2">Leaf</tissue>
    </source>
</reference>
<name>A0A835QLE4_VANPL</name>
<organism evidence="2 3">
    <name type="scientific">Vanilla planifolia</name>
    <name type="common">Vanilla</name>
    <dbReference type="NCBI Taxonomy" id="51239"/>
    <lineage>
        <taxon>Eukaryota</taxon>
        <taxon>Viridiplantae</taxon>
        <taxon>Streptophyta</taxon>
        <taxon>Embryophyta</taxon>
        <taxon>Tracheophyta</taxon>
        <taxon>Spermatophyta</taxon>
        <taxon>Magnoliopsida</taxon>
        <taxon>Liliopsida</taxon>
        <taxon>Asparagales</taxon>
        <taxon>Orchidaceae</taxon>
        <taxon>Vanilloideae</taxon>
        <taxon>Vanilleae</taxon>
        <taxon>Vanilla</taxon>
    </lineage>
</organism>
<dbReference type="GO" id="GO:0031011">
    <property type="term" value="C:Ino80 complex"/>
    <property type="evidence" value="ECO:0007669"/>
    <property type="project" value="InterPro"/>
</dbReference>
<dbReference type="GO" id="GO:0045944">
    <property type="term" value="P:positive regulation of transcription by RNA polymerase II"/>
    <property type="evidence" value="ECO:0007669"/>
    <property type="project" value="TreeGrafter"/>
</dbReference>
<evidence type="ECO:0000313" key="2">
    <source>
        <dbReference type="EMBL" id="KAG0475506.1"/>
    </source>
</evidence>